<dbReference type="InterPro" id="IPR011037">
    <property type="entry name" value="Pyrv_Knase-like_insert_dom_sf"/>
</dbReference>
<dbReference type="Gene3D" id="2.40.30.10">
    <property type="entry name" value="Translation factors"/>
    <property type="match status" value="1"/>
</dbReference>
<evidence type="ECO:0000259" key="3">
    <source>
        <dbReference type="PROSITE" id="PS51085"/>
    </source>
</evidence>
<evidence type="ECO:0000256" key="2">
    <source>
        <dbReference type="ARBA" id="ARBA00023014"/>
    </source>
</evidence>
<dbReference type="PROSITE" id="PS51085">
    <property type="entry name" value="2FE2S_FER_2"/>
    <property type="match status" value="1"/>
</dbReference>
<keyword evidence="1" id="KW-0479">Metal-binding</keyword>
<dbReference type="Proteomes" id="UP000294003">
    <property type="component" value="Unassembled WGS sequence"/>
</dbReference>
<evidence type="ECO:0000259" key="5">
    <source>
        <dbReference type="PROSITE" id="PS51384"/>
    </source>
</evidence>
<dbReference type="PRINTS" id="PR00406">
    <property type="entry name" value="CYTB5RDTASE"/>
</dbReference>
<proteinExistence type="predicted"/>
<evidence type="ECO:0000256" key="1">
    <source>
        <dbReference type="ARBA" id="ARBA00022714"/>
    </source>
</evidence>
<feature type="domain" description="FAD-binding FR-type" evidence="5">
    <location>
        <begin position="197"/>
        <end position="298"/>
    </location>
</feature>
<evidence type="ECO:0000313" key="7">
    <source>
        <dbReference type="Proteomes" id="UP000294003"/>
    </source>
</evidence>
<dbReference type="InterPro" id="IPR017927">
    <property type="entry name" value="FAD-bd_FR_type"/>
</dbReference>
<gene>
    <name evidence="6" type="ORF">DL762_001271</name>
</gene>
<dbReference type="EMBL" id="QJNS01000020">
    <property type="protein sequence ID" value="RYO93144.1"/>
    <property type="molecule type" value="Genomic_DNA"/>
</dbReference>
<dbReference type="InterPro" id="IPR006058">
    <property type="entry name" value="2Fe2S_fd_BS"/>
</dbReference>
<keyword evidence="2" id="KW-0411">Iron-sulfur</keyword>
<accession>A0ABY0HGT9</accession>
<dbReference type="InterPro" id="IPR012675">
    <property type="entry name" value="Beta-grasp_dom_sf"/>
</dbReference>
<dbReference type="PANTHER" id="PTHR30212:SF2">
    <property type="entry name" value="PROTEIN YIIM"/>
    <property type="match status" value="1"/>
</dbReference>
<dbReference type="InterPro" id="IPR005302">
    <property type="entry name" value="MoCF_Sase_C"/>
</dbReference>
<dbReference type="Gene3D" id="2.40.33.20">
    <property type="entry name" value="PK beta-barrel domain-like"/>
    <property type="match status" value="1"/>
</dbReference>
<dbReference type="SUPFAM" id="SSF50800">
    <property type="entry name" value="PK beta-barrel domain-like"/>
    <property type="match status" value="1"/>
</dbReference>
<dbReference type="SUPFAM" id="SSF63380">
    <property type="entry name" value="Riboflavin synthase domain-like"/>
    <property type="match status" value="1"/>
</dbReference>
<dbReference type="PROSITE" id="PS00197">
    <property type="entry name" value="2FE2S_FER_1"/>
    <property type="match status" value="1"/>
</dbReference>
<dbReference type="CDD" id="cd00207">
    <property type="entry name" value="fer2"/>
    <property type="match status" value="1"/>
</dbReference>
<dbReference type="InterPro" id="IPR052353">
    <property type="entry name" value="Benzoxazolinone_Detox_Enz"/>
</dbReference>
<dbReference type="Gene3D" id="3.10.20.30">
    <property type="match status" value="1"/>
</dbReference>
<dbReference type="SUPFAM" id="SSF52343">
    <property type="entry name" value="Ferredoxin reductase-like, C-terminal NADP-linked domain"/>
    <property type="match status" value="1"/>
</dbReference>
<name>A0ABY0HGT9_9PEZI</name>
<keyword evidence="1" id="KW-0408">Iron</keyword>
<sequence>MEILAVSRSEPRWHDVNGQKMFTSIVHDPLTSQSDYIELDESGVVDNATAARITLRYKGKPVLEQDIHLGDIWNIGEGVRLQVCGSRIPCEKVSWRCRQKTQWLQSLAASGRVGVYLRVLTGGRVHPGDEVVCEHASEDNVDVATVTQVAYDTSLKTRDTLDVLSNHKLLLEMNRFLLRRKLTSMDDKLNQGKNAWKGWRGLRVDRVVEEGGDVKSFYLQAHDGQPLANYLPGQFLSVRLPDGKIRSWTISDWPARTDPPYYRISIKLAGEESSWMHRECTPGTVLQVRSPAGRFVLDWTQKYSPRQIYVSAGIGITPVLAMMKAHDRHPNYQQVPALWIHVAKNSAALPFRDEVPRLEGRLFRRMLFFTDPLPSDVLGIDYDFAGRPEPEALLEILAESYTWKPLASRDCRMEGHMSFAYVCGPPAFEAAMRACLLPGGGVGLPPPFVHSESFSRSGAAAAGAGDVQRATVRFARSGKQAVWARDDNPNLTLLELAEAAGLTPDYGCRVGACGSCAARLVCGSVSGGMQLDGTVLTCSATPASEVVKIDI</sequence>
<dbReference type="SUPFAM" id="SSF54292">
    <property type="entry name" value="2Fe-2S ferredoxin-like"/>
    <property type="match status" value="1"/>
</dbReference>
<protein>
    <recommendedName>
        <fullName evidence="8">MOSC domain-containing protein</fullName>
    </recommendedName>
</protein>
<organism evidence="6 7">
    <name type="scientific">Monosporascus cannonballus</name>
    <dbReference type="NCBI Taxonomy" id="155416"/>
    <lineage>
        <taxon>Eukaryota</taxon>
        <taxon>Fungi</taxon>
        <taxon>Dikarya</taxon>
        <taxon>Ascomycota</taxon>
        <taxon>Pezizomycotina</taxon>
        <taxon>Sordariomycetes</taxon>
        <taxon>Xylariomycetidae</taxon>
        <taxon>Xylariales</taxon>
        <taxon>Xylariales incertae sedis</taxon>
        <taxon>Monosporascus</taxon>
    </lineage>
</organism>
<dbReference type="PANTHER" id="PTHR30212">
    <property type="entry name" value="PROTEIN YIIM"/>
    <property type="match status" value="1"/>
</dbReference>
<keyword evidence="7" id="KW-1185">Reference proteome</keyword>
<dbReference type="InterPro" id="IPR001041">
    <property type="entry name" value="2Fe-2S_ferredoxin-type"/>
</dbReference>
<dbReference type="Gene3D" id="3.40.50.80">
    <property type="entry name" value="Nucleotide-binding domain of ferredoxin-NADP reductase (FNR) module"/>
    <property type="match status" value="1"/>
</dbReference>
<evidence type="ECO:0008006" key="8">
    <source>
        <dbReference type="Google" id="ProtNLM"/>
    </source>
</evidence>
<keyword evidence="1" id="KW-0001">2Fe-2S</keyword>
<dbReference type="PROSITE" id="PS51384">
    <property type="entry name" value="FAD_FR"/>
    <property type="match status" value="1"/>
</dbReference>
<dbReference type="PROSITE" id="PS51340">
    <property type="entry name" value="MOSC"/>
    <property type="match status" value="1"/>
</dbReference>
<dbReference type="Pfam" id="PF00111">
    <property type="entry name" value="Fer2"/>
    <property type="match status" value="1"/>
</dbReference>
<evidence type="ECO:0000313" key="6">
    <source>
        <dbReference type="EMBL" id="RYO93144.1"/>
    </source>
</evidence>
<dbReference type="InterPro" id="IPR017938">
    <property type="entry name" value="Riboflavin_synthase-like_b-brl"/>
</dbReference>
<reference evidence="6 7" key="1">
    <citation type="submission" date="2018-06" db="EMBL/GenBank/DDBJ databases">
        <title>Complete Genomes of Monosporascus.</title>
        <authorList>
            <person name="Robinson A.J."/>
            <person name="Natvig D.O."/>
        </authorList>
    </citation>
    <scope>NUCLEOTIDE SEQUENCE [LARGE SCALE GENOMIC DNA]</scope>
    <source>
        <strain evidence="6 7">CBS 609.92</strain>
    </source>
</reference>
<evidence type="ECO:0000259" key="4">
    <source>
        <dbReference type="PROSITE" id="PS51340"/>
    </source>
</evidence>
<feature type="domain" description="2Fe-2S ferredoxin-type" evidence="3">
    <location>
        <begin position="470"/>
        <end position="551"/>
    </location>
</feature>
<feature type="domain" description="MOSC" evidence="4">
    <location>
        <begin position="1"/>
        <end position="134"/>
    </location>
</feature>
<dbReference type="Pfam" id="PF03473">
    <property type="entry name" value="MOSC"/>
    <property type="match status" value="1"/>
</dbReference>
<comment type="caution">
    <text evidence="6">The sequence shown here is derived from an EMBL/GenBank/DDBJ whole genome shotgun (WGS) entry which is preliminary data.</text>
</comment>
<dbReference type="InterPro" id="IPR036010">
    <property type="entry name" value="2Fe-2S_ferredoxin-like_sf"/>
</dbReference>
<dbReference type="InterPro" id="IPR039261">
    <property type="entry name" value="FNR_nucleotide-bd"/>
</dbReference>